<sequence length="62" mass="7066">SGFGWDEERQMVTASDEVWREYIEAHPHASPFKTRPFPLYDKLTELNQAVTANGAHALHLAQ</sequence>
<name>A0A165JM81_9BASI</name>
<evidence type="ECO:0000259" key="1">
    <source>
        <dbReference type="Pfam" id="PF12776"/>
    </source>
</evidence>
<gene>
    <name evidence="3" type="ORF">CALCODRAFT_409869</name>
    <name evidence="2" type="ORF">CALCODRAFT_421405</name>
</gene>
<dbReference type="EMBL" id="KV423914">
    <property type="protein sequence ID" value="KZT62820.1"/>
    <property type="molecule type" value="Genomic_DNA"/>
</dbReference>
<dbReference type="Pfam" id="PF12776">
    <property type="entry name" value="Myb_DNA-bind_3"/>
    <property type="match status" value="1"/>
</dbReference>
<evidence type="ECO:0000313" key="4">
    <source>
        <dbReference type="Proteomes" id="UP000076842"/>
    </source>
</evidence>
<proteinExistence type="predicted"/>
<evidence type="ECO:0000313" key="3">
    <source>
        <dbReference type="EMBL" id="KZT62820.1"/>
    </source>
</evidence>
<feature type="domain" description="Myb/SANT-like" evidence="1">
    <location>
        <begin position="1"/>
        <end position="22"/>
    </location>
</feature>
<dbReference type="PANTHER" id="PTHR46929:SF3">
    <property type="entry name" value="MYB_SANT-LIKE DOMAIN-CONTAINING PROTEIN"/>
    <property type="match status" value="1"/>
</dbReference>
<accession>A0A165JM81</accession>
<reference evidence="2 4" key="1">
    <citation type="journal article" date="2016" name="Mol. Biol. Evol.">
        <title>Comparative Genomics of Early-Diverging Mushroom-Forming Fungi Provides Insights into the Origins of Lignocellulose Decay Capabilities.</title>
        <authorList>
            <person name="Nagy L.G."/>
            <person name="Riley R."/>
            <person name="Tritt A."/>
            <person name="Adam C."/>
            <person name="Daum C."/>
            <person name="Floudas D."/>
            <person name="Sun H."/>
            <person name="Yadav J.S."/>
            <person name="Pangilinan J."/>
            <person name="Larsson K.H."/>
            <person name="Matsuura K."/>
            <person name="Barry K."/>
            <person name="Labutti K."/>
            <person name="Kuo R."/>
            <person name="Ohm R.A."/>
            <person name="Bhattacharya S.S."/>
            <person name="Shirouzu T."/>
            <person name="Yoshinaga Y."/>
            <person name="Martin F.M."/>
            <person name="Grigoriev I.V."/>
            <person name="Hibbett D.S."/>
        </authorList>
    </citation>
    <scope>NUCLEOTIDE SEQUENCE [LARGE SCALE GENOMIC DNA]</scope>
    <source>
        <strain evidence="2 4">HHB12733</strain>
    </source>
</reference>
<feature type="non-terminal residue" evidence="2">
    <location>
        <position position="62"/>
    </location>
</feature>
<evidence type="ECO:0000313" key="2">
    <source>
        <dbReference type="EMBL" id="KZT62024.1"/>
    </source>
</evidence>
<dbReference type="AlphaFoldDB" id="A0A165JM81"/>
<dbReference type="PANTHER" id="PTHR46929">
    <property type="entry name" value="EXPRESSED PROTEIN"/>
    <property type="match status" value="1"/>
</dbReference>
<keyword evidence="4" id="KW-1185">Reference proteome</keyword>
<dbReference type="Proteomes" id="UP000076842">
    <property type="component" value="Unassembled WGS sequence"/>
</dbReference>
<organism evidence="2 4">
    <name type="scientific">Calocera cornea HHB12733</name>
    <dbReference type="NCBI Taxonomy" id="1353952"/>
    <lineage>
        <taxon>Eukaryota</taxon>
        <taxon>Fungi</taxon>
        <taxon>Dikarya</taxon>
        <taxon>Basidiomycota</taxon>
        <taxon>Agaricomycotina</taxon>
        <taxon>Dacrymycetes</taxon>
        <taxon>Dacrymycetales</taxon>
        <taxon>Dacrymycetaceae</taxon>
        <taxon>Calocera</taxon>
    </lineage>
</organism>
<dbReference type="InterPro" id="IPR024752">
    <property type="entry name" value="Myb/SANT-like_dom"/>
</dbReference>
<protein>
    <recommendedName>
        <fullName evidence="1">Myb/SANT-like domain-containing protein</fullName>
    </recommendedName>
</protein>
<dbReference type="EMBL" id="KV423919">
    <property type="protein sequence ID" value="KZT62024.1"/>
    <property type="molecule type" value="Genomic_DNA"/>
</dbReference>
<feature type="non-terminal residue" evidence="2">
    <location>
        <position position="1"/>
    </location>
</feature>
<dbReference type="OrthoDB" id="76215at2759"/>